<dbReference type="OrthoDB" id="288590at2759"/>
<dbReference type="SUPFAM" id="SSF51197">
    <property type="entry name" value="Clavaminate synthase-like"/>
    <property type="match status" value="1"/>
</dbReference>
<keyword evidence="8" id="KW-1185">Reference proteome</keyword>
<evidence type="ECO:0000256" key="2">
    <source>
        <dbReference type="ARBA" id="ARBA00022723"/>
    </source>
</evidence>
<evidence type="ECO:0000256" key="4">
    <source>
        <dbReference type="ARBA" id="ARBA00023004"/>
    </source>
</evidence>
<keyword evidence="4 5" id="KW-0408">Iron</keyword>
<proteinExistence type="inferred from homology"/>
<dbReference type="InterPro" id="IPR026992">
    <property type="entry name" value="DIOX_N"/>
</dbReference>
<dbReference type="PANTHER" id="PTHR10209:SF859">
    <property type="entry name" value="OS03G0690500 PROTEIN"/>
    <property type="match status" value="1"/>
</dbReference>
<feature type="domain" description="Fe2OG dioxygenase" evidence="6">
    <location>
        <begin position="216"/>
        <end position="299"/>
    </location>
</feature>
<evidence type="ECO:0000256" key="5">
    <source>
        <dbReference type="RuleBase" id="RU003682"/>
    </source>
</evidence>
<dbReference type="PANTHER" id="PTHR10209">
    <property type="entry name" value="OXIDOREDUCTASE, 2OG-FE II OXYGENASE FAMILY PROTEIN"/>
    <property type="match status" value="1"/>
</dbReference>
<dbReference type="InterPro" id="IPR044861">
    <property type="entry name" value="IPNS-like_FE2OG_OXY"/>
</dbReference>
<dbReference type="AlphaFoldDB" id="A0A7J6VKT0"/>
<evidence type="ECO:0000256" key="1">
    <source>
        <dbReference type="ARBA" id="ARBA00008056"/>
    </source>
</evidence>
<dbReference type="GO" id="GO:0046872">
    <property type="term" value="F:metal ion binding"/>
    <property type="evidence" value="ECO:0007669"/>
    <property type="project" value="UniProtKB-KW"/>
</dbReference>
<comment type="similarity">
    <text evidence="1 5">Belongs to the iron/ascorbate-dependent oxidoreductase family.</text>
</comment>
<comment type="caution">
    <text evidence="7">The sequence shown here is derived from an EMBL/GenBank/DDBJ whole genome shotgun (WGS) entry which is preliminary data.</text>
</comment>
<evidence type="ECO:0000256" key="3">
    <source>
        <dbReference type="ARBA" id="ARBA00023002"/>
    </source>
</evidence>
<dbReference type="InterPro" id="IPR005123">
    <property type="entry name" value="Oxoglu/Fe-dep_dioxygenase_dom"/>
</dbReference>
<dbReference type="Pfam" id="PF14226">
    <property type="entry name" value="DIOX_N"/>
    <property type="match status" value="1"/>
</dbReference>
<evidence type="ECO:0000313" key="7">
    <source>
        <dbReference type="EMBL" id="KAF5185739.1"/>
    </source>
</evidence>
<dbReference type="GO" id="GO:0051213">
    <property type="term" value="F:dioxygenase activity"/>
    <property type="evidence" value="ECO:0007669"/>
    <property type="project" value="UniProtKB-ARBA"/>
</dbReference>
<dbReference type="Pfam" id="PF03171">
    <property type="entry name" value="2OG-FeII_Oxy"/>
    <property type="match status" value="1"/>
</dbReference>
<evidence type="ECO:0000259" key="6">
    <source>
        <dbReference type="PROSITE" id="PS51471"/>
    </source>
</evidence>
<gene>
    <name evidence="7" type="ORF">FRX31_024674</name>
</gene>
<reference evidence="7 8" key="1">
    <citation type="submission" date="2020-06" db="EMBL/GenBank/DDBJ databases">
        <title>Transcriptomic and genomic resources for Thalictrum thalictroides and T. hernandezii: Facilitating candidate gene discovery in an emerging model plant lineage.</title>
        <authorList>
            <person name="Arias T."/>
            <person name="Riano-Pachon D.M."/>
            <person name="Di Stilio V.S."/>
        </authorList>
    </citation>
    <scope>NUCLEOTIDE SEQUENCE [LARGE SCALE GENOMIC DNA]</scope>
    <source>
        <strain evidence="8">cv. WT478/WT964</strain>
        <tissue evidence="7">Leaves</tissue>
    </source>
</reference>
<organism evidence="7 8">
    <name type="scientific">Thalictrum thalictroides</name>
    <name type="common">Rue-anemone</name>
    <name type="synonym">Anemone thalictroides</name>
    <dbReference type="NCBI Taxonomy" id="46969"/>
    <lineage>
        <taxon>Eukaryota</taxon>
        <taxon>Viridiplantae</taxon>
        <taxon>Streptophyta</taxon>
        <taxon>Embryophyta</taxon>
        <taxon>Tracheophyta</taxon>
        <taxon>Spermatophyta</taxon>
        <taxon>Magnoliopsida</taxon>
        <taxon>Ranunculales</taxon>
        <taxon>Ranunculaceae</taxon>
        <taxon>Thalictroideae</taxon>
        <taxon>Thalictrum</taxon>
    </lineage>
</organism>
<dbReference type="FunFam" id="2.60.120.330:FF:000005">
    <property type="entry name" value="1-aminocyclopropane-1-carboxylate oxidase homolog 1"/>
    <property type="match status" value="1"/>
</dbReference>
<accession>A0A7J6VKT0</accession>
<name>A0A7J6VKT0_THATH</name>
<dbReference type="InterPro" id="IPR027443">
    <property type="entry name" value="IPNS-like_sf"/>
</dbReference>
<dbReference type="Proteomes" id="UP000554482">
    <property type="component" value="Unassembled WGS sequence"/>
</dbReference>
<protein>
    <submittedName>
        <fullName evidence="7">1-aminocyclopropane-1-carboxylate oxidase-like protein</fullName>
    </submittedName>
</protein>
<sequence>MDQTLPELKSDHDRKKELLVFDNTKAGVKGLVDDGVAKIPQIFIHPQDDDDDDLNEKSSSSGTSIPFIDLKDVENDISRRNIVVEEIFRASESGGFFQVLNHGIPINVLDEMIEGVKRFNEQPQEVRSQYYNRDYATKKVVYNSNFDLYQTKASGWRDTFLCSMAPYPPSPDELPETCRDILMDFTRHIQTLGITLLELLSEALGLDASHLKDMDCAEGLTVICHYYPACPQPELTMGTAKHSDSSFFTVLLQDYIGGLQVFHQNRWVDVTPTHGALVVNIGDFLQVIKDMFCSSFQLN</sequence>
<keyword evidence="2 5" id="KW-0479">Metal-binding</keyword>
<keyword evidence="3 5" id="KW-0560">Oxidoreductase</keyword>
<dbReference type="PROSITE" id="PS51471">
    <property type="entry name" value="FE2OG_OXY"/>
    <property type="match status" value="1"/>
</dbReference>
<dbReference type="Gene3D" id="2.60.120.330">
    <property type="entry name" value="B-lactam Antibiotic, Isopenicillin N Synthase, Chain"/>
    <property type="match status" value="1"/>
</dbReference>
<dbReference type="EMBL" id="JABWDY010030298">
    <property type="protein sequence ID" value="KAF5185739.1"/>
    <property type="molecule type" value="Genomic_DNA"/>
</dbReference>
<evidence type="ECO:0000313" key="8">
    <source>
        <dbReference type="Proteomes" id="UP000554482"/>
    </source>
</evidence>